<feature type="domain" description="DUF834" evidence="2">
    <location>
        <begin position="11"/>
        <end position="55"/>
    </location>
</feature>
<dbReference type="InterPro" id="IPR008552">
    <property type="entry name" value="DUF834"/>
</dbReference>
<dbReference type="EMBL" id="AP005448">
    <property type="protein sequence ID" value="BAC84289.1"/>
    <property type="molecule type" value="Genomic_DNA"/>
</dbReference>
<dbReference type="AlphaFoldDB" id="Q7EYM2"/>
<feature type="region of interest" description="Disordered" evidence="1">
    <location>
        <begin position="1"/>
        <end position="36"/>
    </location>
</feature>
<evidence type="ECO:0000313" key="4">
    <source>
        <dbReference type="Proteomes" id="UP000000763"/>
    </source>
</evidence>
<dbReference type="Pfam" id="PF05754">
    <property type="entry name" value="DUF834"/>
    <property type="match status" value="1"/>
</dbReference>
<evidence type="ECO:0000259" key="2">
    <source>
        <dbReference type="Pfam" id="PF05754"/>
    </source>
</evidence>
<proteinExistence type="predicted"/>
<dbReference type="Proteomes" id="UP000000763">
    <property type="component" value="Chromosome 7"/>
</dbReference>
<accession>Q7EYM2</accession>
<reference evidence="4" key="1">
    <citation type="journal article" date="2005" name="Nature">
        <title>The map-based sequence of the rice genome.</title>
        <authorList>
            <consortium name="International rice genome sequencing project (IRGSP)"/>
            <person name="Matsumoto T."/>
            <person name="Wu J."/>
            <person name="Kanamori H."/>
            <person name="Katayose Y."/>
            <person name="Fujisawa M."/>
            <person name="Namiki N."/>
            <person name="Mizuno H."/>
            <person name="Yamamoto K."/>
            <person name="Antonio B.A."/>
            <person name="Baba T."/>
            <person name="Sakata K."/>
            <person name="Nagamura Y."/>
            <person name="Aoki H."/>
            <person name="Arikawa K."/>
            <person name="Arita K."/>
            <person name="Bito T."/>
            <person name="Chiden Y."/>
            <person name="Fujitsuka N."/>
            <person name="Fukunaka R."/>
            <person name="Hamada M."/>
            <person name="Harada C."/>
            <person name="Hayashi A."/>
            <person name="Hijishita S."/>
            <person name="Honda M."/>
            <person name="Hosokawa S."/>
            <person name="Ichikawa Y."/>
            <person name="Idonuma A."/>
            <person name="Iijima M."/>
            <person name="Ikeda M."/>
            <person name="Ikeno M."/>
            <person name="Ito K."/>
            <person name="Ito S."/>
            <person name="Ito T."/>
            <person name="Ito Y."/>
            <person name="Ito Y."/>
            <person name="Iwabuchi A."/>
            <person name="Kamiya K."/>
            <person name="Karasawa W."/>
            <person name="Kurita K."/>
            <person name="Katagiri S."/>
            <person name="Kikuta A."/>
            <person name="Kobayashi H."/>
            <person name="Kobayashi N."/>
            <person name="Machita K."/>
            <person name="Maehara T."/>
            <person name="Masukawa M."/>
            <person name="Mizubayashi T."/>
            <person name="Mukai Y."/>
            <person name="Nagasaki H."/>
            <person name="Nagata Y."/>
            <person name="Naito S."/>
            <person name="Nakashima M."/>
            <person name="Nakama Y."/>
            <person name="Nakamichi Y."/>
            <person name="Nakamura M."/>
            <person name="Meguro A."/>
            <person name="Negishi M."/>
            <person name="Ohta I."/>
            <person name="Ohta T."/>
            <person name="Okamoto M."/>
            <person name="Ono N."/>
            <person name="Saji S."/>
            <person name="Sakaguchi M."/>
            <person name="Sakai K."/>
            <person name="Shibata M."/>
            <person name="Shimokawa T."/>
            <person name="Song J."/>
            <person name="Takazaki Y."/>
            <person name="Terasawa K."/>
            <person name="Tsugane M."/>
            <person name="Tsuji K."/>
            <person name="Ueda S."/>
            <person name="Waki K."/>
            <person name="Yamagata H."/>
            <person name="Yamamoto M."/>
            <person name="Yamamoto S."/>
            <person name="Yamane H."/>
            <person name="Yoshiki S."/>
            <person name="Yoshihara R."/>
            <person name="Yukawa K."/>
            <person name="Zhong H."/>
            <person name="Yano M."/>
            <person name="Yuan Q."/>
            <person name="Ouyang S."/>
            <person name="Liu J."/>
            <person name="Jones K.M."/>
            <person name="Gansberger K."/>
            <person name="Moffat K."/>
            <person name="Hill J."/>
            <person name="Bera J."/>
            <person name="Fadrosh D."/>
            <person name="Jin S."/>
            <person name="Johri S."/>
            <person name="Kim M."/>
            <person name="Overton L."/>
            <person name="Reardon M."/>
            <person name="Tsitrin T."/>
            <person name="Vuong H."/>
            <person name="Weaver B."/>
            <person name="Ciecko A."/>
            <person name="Tallon L."/>
            <person name="Jackson J."/>
            <person name="Pai G."/>
            <person name="Aken S.V."/>
            <person name="Utterback T."/>
            <person name="Reidmuller S."/>
            <person name="Feldblyum T."/>
            <person name="Hsiao J."/>
            <person name="Zismann V."/>
            <person name="Iobst S."/>
            <person name="de Vazeille A.R."/>
            <person name="Buell C.R."/>
            <person name="Ying K."/>
            <person name="Li Y."/>
            <person name="Lu T."/>
            <person name="Huang Y."/>
            <person name="Zhao Q."/>
            <person name="Feng Q."/>
            <person name="Zhang L."/>
            <person name="Zhu J."/>
            <person name="Weng Q."/>
            <person name="Mu J."/>
            <person name="Lu Y."/>
            <person name="Fan D."/>
            <person name="Liu Y."/>
            <person name="Guan J."/>
            <person name="Zhang Y."/>
            <person name="Yu S."/>
            <person name="Liu X."/>
            <person name="Zhang Y."/>
            <person name="Hong G."/>
            <person name="Han B."/>
            <person name="Choisne N."/>
            <person name="Demange N."/>
            <person name="Orjeda G."/>
            <person name="Samain S."/>
            <person name="Cattolico L."/>
            <person name="Pelletier E."/>
            <person name="Couloux A."/>
            <person name="Segurens B."/>
            <person name="Wincker P."/>
            <person name="D'Hont A."/>
            <person name="Scarpelli C."/>
            <person name="Weissenbach J."/>
            <person name="Salanoubat M."/>
            <person name="Quetier F."/>
            <person name="Yu Y."/>
            <person name="Kim H.R."/>
            <person name="Rambo T."/>
            <person name="Currie J."/>
            <person name="Collura K."/>
            <person name="Luo M."/>
            <person name="Yang T."/>
            <person name="Ammiraju J.S.S."/>
            <person name="Engler F."/>
            <person name="Soderlund C."/>
            <person name="Wing R.A."/>
            <person name="Palmer L.E."/>
            <person name="de la Bastide M."/>
            <person name="Spiegel L."/>
            <person name="Nascimento L."/>
            <person name="Zutavern T."/>
            <person name="O'Shaughnessy A."/>
            <person name="Dike S."/>
            <person name="Dedhia N."/>
            <person name="Preston R."/>
            <person name="Balija V."/>
            <person name="McCombie W.R."/>
            <person name="Chow T."/>
            <person name="Chen H."/>
            <person name="Chung M."/>
            <person name="Chen C."/>
            <person name="Shaw J."/>
            <person name="Wu H."/>
            <person name="Hsiao K."/>
            <person name="Chao Y."/>
            <person name="Chu M."/>
            <person name="Cheng C."/>
            <person name="Hour A."/>
            <person name="Lee P."/>
            <person name="Lin S."/>
            <person name="Lin Y."/>
            <person name="Liou J."/>
            <person name="Liu S."/>
            <person name="Hsing Y."/>
            <person name="Raghuvanshi S."/>
            <person name="Mohanty A."/>
            <person name="Bharti A.K."/>
            <person name="Gaur A."/>
            <person name="Gupta V."/>
            <person name="Kumar D."/>
            <person name="Ravi V."/>
            <person name="Vij S."/>
            <person name="Kapur A."/>
            <person name="Khurana P."/>
            <person name="Khurana P."/>
            <person name="Khurana J.P."/>
            <person name="Tyagi A.K."/>
            <person name="Gaikwad K."/>
            <person name="Singh A."/>
            <person name="Dalal V."/>
            <person name="Srivastava S."/>
            <person name="Dixit A."/>
            <person name="Pal A.K."/>
            <person name="Ghazi I.A."/>
            <person name="Yadav M."/>
            <person name="Pandit A."/>
            <person name="Bhargava A."/>
            <person name="Sureshbabu K."/>
            <person name="Batra K."/>
            <person name="Sharma T.R."/>
            <person name="Mohapatra T."/>
            <person name="Singh N.K."/>
            <person name="Messing J."/>
            <person name="Nelson A.B."/>
            <person name="Fuks G."/>
            <person name="Kavchok S."/>
            <person name="Keizer G."/>
            <person name="Linton E."/>
            <person name="Llaca V."/>
            <person name="Song R."/>
            <person name="Tanyolac B."/>
            <person name="Young S."/>
            <person name="Ho-Il K."/>
            <person name="Hahn J.H."/>
            <person name="Sangsakoo G."/>
            <person name="Vanavichit A."/>
            <person name="de Mattos Luiz.A.T."/>
            <person name="Zimmer P.D."/>
            <person name="Malone G."/>
            <person name="Dellagostin O."/>
            <person name="de Oliveira A.C."/>
            <person name="Bevan M."/>
            <person name="Bancroft I."/>
            <person name="Minx P."/>
            <person name="Cordum H."/>
            <person name="Wilson R."/>
            <person name="Cheng Z."/>
            <person name="Jin W."/>
            <person name="Jiang J."/>
            <person name="Leong S.A."/>
            <person name="Iwama H."/>
            <person name="Gojobori T."/>
            <person name="Itoh T."/>
            <person name="Niimura Y."/>
            <person name="Fujii Y."/>
            <person name="Habara T."/>
            <person name="Sakai H."/>
            <person name="Sato Y."/>
            <person name="Wilson G."/>
            <person name="Kumar K."/>
            <person name="McCouch S."/>
            <person name="Juretic N."/>
            <person name="Hoen D."/>
            <person name="Wright S."/>
            <person name="Bruskiewich R."/>
            <person name="Bureau T."/>
            <person name="Miyao A."/>
            <person name="Hirochika H."/>
            <person name="Nishikawa T."/>
            <person name="Kadowaki K."/>
            <person name="Sugiura M."/>
            <person name="Burr B."/>
            <person name="Sasaki T."/>
        </authorList>
    </citation>
    <scope>NUCLEOTIDE SEQUENCE [LARGE SCALE GENOMIC DNA]</scope>
    <source>
        <strain evidence="4">cv. Nipponbare</strain>
    </source>
</reference>
<sequence length="55" mass="5272">MEEGEDAGRRRSSPARGANGVPVAESGGGEEDGVALGFANPTTATVRLGAAASGG</sequence>
<organism evidence="3 4">
    <name type="scientific">Oryza sativa subsp. japonica</name>
    <name type="common">Rice</name>
    <dbReference type="NCBI Taxonomy" id="39947"/>
    <lineage>
        <taxon>Eukaryota</taxon>
        <taxon>Viridiplantae</taxon>
        <taxon>Streptophyta</taxon>
        <taxon>Embryophyta</taxon>
        <taxon>Tracheophyta</taxon>
        <taxon>Spermatophyta</taxon>
        <taxon>Magnoliopsida</taxon>
        <taxon>Liliopsida</taxon>
        <taxon>Poales</taxon>
        <taxon>Poaceae</taxon>
        <taxon>BOP clade</taxon>
        <taxon>Oryzoideae</taxon>
        <taxon>Oryzeae</taxon>
        <taxon>Oryzinae</taxon>
        <taxon>Oryza</taxon>
        <taxon>Oryza sativa</taxon>
    </lineage>
</organism>
<protein>
    <recommendedName>
        <fullName evidence="2">DUF834 domain-containing protein</fullName>
    </recommendedName>
</protein>
<gene>
    <name evidence="3" type="primary">P0404G11.133</name>
</gene>
<reference evidence="4" key="2">
    <citation type="journal article" date="2008" name="Nucleic Acids Res.">
        <title>The rice annotation project database (RAP-DB): 2008 update.</title>
        <authorList>
            <consortium name="The rice annotation project (RAP)"/>
        </authorList>
    </citation>
    <scope>GENOME REANNOTATION</scope>
    <source>
        <strain evidence="4">cv. Nipponbare</strain>
    </source>
</reference>
<evidence type="ECO:0000256" key="1">
    <source>
        <dbReference type="SAM" id="MobiDB-lite"/>
    </source>
</evidence>
<name>Q7EYM2_ORYSJ</name>
<evidence type="ECO:0000313" key="3">
    <source>
        <dbReference type="EMBL" id="BAC84289.1"/>
    </source>
</evidence>